<dbReference type="InterPro" id="IPR030390">
    <property type="entry name" value="MeTrfase_TrmA_AS"/>
</dbReference>
<dbReference type="PANTHER" id="PTHR11061">
    <property type="entry name" value="RNA M5U METHYLTRANSFERASE"/>
    <property type="match status" value="1"/>
</dbReference>
<name>Q2NA20_ERYLH</name>
<dbReference type="SUPFAM" id="SSF53335">
    <property type="entry name" value="S-adenosyl-L-methionine-dependent methyltransferases"/>
    <property type="match status" value="1"/>
</dbReference>
<evidence type="ECO:0000256" key="4">
    <source>
        <dbReference type="PROSITE-ProRule" id="PRU01024"/>
    </source>
</evidence>
<dbReference type="EMBL" id="CP000157">
    <property type="protein sequence ID" value="ABC63471.1"/>
    <property type="molecule type" value="Genomic_DNA"/>
</dbReference>
<dbReference type="OrthoDB" id="9804590at2"/>
<dbReference type="HOGENOM" id="CLU_014689_8_0_5"/>
<sequence length="402" mass="42775">MTIAEPIVRIAARGDGVTESGRHVAGGVPGDCVRDDGSLKRGPHHVAPPCRHFAKCGGCQLQHADEETLAQFVTDRVVLAAEGQGIVPQNVAPAHLSPPGARRRATLHATRRGKTILLGYREGRSHTIIDLKECPVLQPTLFALVDPLRKLLAGWEGRVAVDIELTQVDQGVACGIKGIRAENLQQTEALLDFARENALARLTVDDGLGPETVWEPEPSTVSLGGVPVVFPPGAFLQATEDGQATLVAAASEWLAGHSPVADLFAGLGTFALSLAGPEKVLAAEASRGAHLACRQAARLSGKPVFAQHRDLFHNPYSAEEISKLAAVLLDPPRAGAREQVEQIAQSSVGRVVYISCNPASWAKDAKRLVDAGFELKEVRPVGQFRWSTHVELASLFVRPSGA</sequence>
<feature type="active site" description="Nucleophile" evidence="4">
    <location>
        <position position="356"/>
    </location>
</feature>
<feature type="binding site" evidence="4">
    <location>
        <position position="284"/>
    </location>
    <ligand>
        <name>S-adenosyl-L-methionine</name>
        <dbReference type="ChEBI" id="CHEBI:59789"/>
    </ligand>
</feature>
<feature type="binding site" evidence="4">
    <location>
        <position position="237"/>
    </location>
    <ligand>
        <name>S-adenosyl-L-methionine</name>
        <dbReference type="ChEBI" id="CHEBI:59789"/>
    </ligand>
</feature>
<evidence type="ECO:0000256" key="3">
    <source>
        <dbReference type="ARBA" id="ARBA00022691"/>
    </source>
</evidence>
<gene>
    <name evidence="6" type="ordered locus">ELI_06895</name>
</gene>
<accession>Q2NA20</accession>
<dbReference type="Proteomes" id="UP000008808">
    <property type="component" value="Chromosome"/>
</dbReference>
<proteinExistence type="inferred from homology"/>
<keyword evidence="3 4" id="KW-0949">S-adenosyl-L-methionine</keyword>
<comment type="similarity">
    <text evidence="4">Belongs to the class I-like SAM-binding methyltransferase superfamily. RNA M5U methyltransferase family.</text>
</comment>
<dbReference type="Gene3D" id="3.40.50.150">
    <property type="entry name" value="Vaccinia Virus protein VP39"/>
    <property type="match status" value="1"/>
</dbReference>
<feature type="binding site" evidence="4">
    <location>
        <position position="264"/>
    </location>
    <ligand>
        <name>S-adenosyl-L-methionine</name>
        <dbReference type="ChEBI" id="CHEBI:59789"/>
    </ligand>
</feature>
<dbReference type="AlphaFoldDB" id="Q2NA20"/>
<dbReference type="InterPro" id="IPR010280">
    <property type="entry name" value="U5_MeTrfase_fam"/>
</dbReference>
<dbReference type="PROSITE" id="PS51687">
    <property type="entry name" value="SAM_MT_RNA_M5U"/>
    <property type="match status" value="1"/>
</dbReference>
<reference evidence="7" key="1">
    <citation type="journal article" date="2009" name="J. Bacteriol.">
        <title>Complete genome sequence of Erythrobacter litoralis HTCC2594.</title>
        <authorList>
            <person name="Oh H.M."/>
            <person name="Giovannoni S.J."/>
            <person name="Ferriera S."/>
            <person name="Johnson J."/>
            <person name="Cho J.C."/>
        </authorList>
    </citation>
    <scope>NUCLEOTIDE SEQUENCE [LARGE SCALE GENOMIC DNA]</scope>
    <source>
        <strain evidence="7">HTCC2594</strain>
    </source>
</reference>
<dbReference type="eggNOG" id="COG2265">
    <property type="taxonomic scope" value="Bacteria"/>
</dbReference>
<evidence type="ECO:0000313" key="6">
    <source>
        <dbReference type="EMBL" id="ABC63471.1"/>
    </source>
</evidence>
<dbReference type="Pfam" id="PF05958">
    <property type="entry name" value="tRNA_U5-meth_tr"/>
    <property type="match status" value="1"/>
</dbReference>
<dbReference type="PROSITE" id="PS01230">
    <property type="entry name" value="TRMA_1"/>
    <property type="match status" value="1"/>
</dbReference>
<dbReference type="RefSeq" id="WP_011414307.1">
    <property type="nucleotide sequence ID" value="NC_007722.1"/>
</dbReference>
<organism evidence="6 7">
    <name type="scientific">Erythrobacter litoralis (strain HTCC2594)</name>
    <dbReference type="NCBI Taxonomy" id="314225"/>
    <lineage>
        <taxon>Bacteria</taxon>
        <taxon>Pseudomonadati</taxon>
        <taxon>Pseudomonadota</taxon>
        <taxon>Alphaproteobacteria</taxon>
        <taxon>Sphingomonadales</taxon>
        <taxon>Erythrobacteraceae</taxon>
        <taxon>Erythrobacter/Porphyrobacter group</taxon>
        <taxon>Erythrobacter</taxon>
    </lineage>
</organism>
<protein>
    <submittedName>
        <fullName evidence="6">Putative RNA methyltransferase</fullName>
    </submittedName>
</protein>
<dbReference type="KEGG" id="eli:ELI_06895"/>
<dbReference type="InterPro" id="IPR029063">
    <property type="entry name" value="SAM-dependent_MTases_sf"/>
</dbReference>
<evidence type="ECO:0000256" key="5">
    <source>
        <dbReference type="PROSITE-ProRule" id="PRU10015"/>
    </source>
</evidence>
<dbReference type="Gene3D" id="2.40.50.1070">
    <property type="match status" value="1"/>
</dbReference>
<dbReference type="PANTHER" id="PTHR11061:SF49">
    <property type="entry name" value="23S RRNA (URACIL(1939)-C(5))-METHYLTRANSFERASE RLMD"/>
    <property type="match status" value="1"/>
</dbReference>
<dbReference type="GO" id="GO:0070475">
    <property type="term" value="P:rRNA base methylation"/>
    <property type="evidence" value="ECO:0007669"/>
    <property type="project" value="TreeGrafter"/>
</dbReference>
<evidence type="ECO:0000256" key="1">
    <source>
        <dbReference type="ARBA" id="ARBA00022603"/>
    </source>
</evidence>
<keyword evidence="2 4" id="KW-0808">Transferase</keyword>
<keyword evidence="7" id="KW-1185">Reference proteome</keyword>
<keyword evidence="1 4" id="KW-0489">Methyltransferase</keyword>
<dbReference type="STRING" id="314225.ELI_06895"/>
<feature type="active site" evidence="5">
    <location>
        <position position="356"/>
    </location>
</feature>
<feature type="binding site" evidence="4">
    <location>
        <position position="330"/>
    </location>
    <ligand>
        <name>S-adenosyl-L-methionine</name>
        <dbReference type="ChEBI" id="CHEBI:59789"/>
    </ligand>
</feature>
<evidence type="ECO:0000256" key="2">
    <source>
        <dbReference type="ARBA" id="ARBA00022679"/>
    </source>
</evidence>
<evidence type="ECO:0000313" key="7">
    <source>
        <dbReference type="Proteomes" id="UP000008808"/>
    </source>
</evidence>
<dbReference type="GO" id="GO:0070041">
    <property type="term" value="F:rRNA (uridine-C5-)-methyltransferase activity"/>
    <property type="evidence" value="ECO:0007669"/>
    <property type="project" value="TreeGrafter"/>
</dbReference>